<evidence type="ECO:0000313" key="2">
    <source>
        <dbReference type="Proteomes" id="UP001056120"/>
    </source>
</evidence>
<name>A0ACB9JPK7_9ASTR</name>
<proteinExistence type="predicted"/>
<sequence>MDNKIELLVQQYEQFNVDEHEKVDEGYARFNIIVTSFKPLVKKEKVKSLALKAKHSKSSSEEDNEKSNSDNGEEFATAKDKSKDERRCFRFVDLNHFIQDCPNPPSKDNKNNAFVGGAWNDSGDENDEAKEDKCLIPLAQMSEILDDLLKAQNPSNEKSGLGFSNDTNVASTSKTKPTTFVKAKNVEVDRNILLKAKAKVAQTRKVSIEKPQVVKQFNKPKQGPRYVKDNYPRQVSRSYNSYLRRNNN</sequence>
<dbReference type="Proteomes" id="UP001056120">
    <property type="component" value="Linkage Group LG03"/>
</dbReference>
<reference evidence="2" key="1">
    <citation type="journal article" date="2022" name="Mol. Ecol. Resour.">
        <title>The genomes of chicory, endive, great burdock and yacon provide insights into Asteraceae palaeo-polyploidization history and plant inulin production.</title>
        <authorList>
            <person name="Fan W."/>
            <person name="Wang S."/>
            <person name="Wang H."/>
            <person name="Wang A."/>
            <person name="Jiang F."/>
            <person name="Liu H."/>
            <person name="Zhao H."/>
            <person name="Xu D."/>
            <person name="Zhang Y."/>
        </authorList>
    </citation>
    <scope>NUCLEOTIDE SEQUENCE [LARGE SCALE GENOMIC DNA]</scope>
    <source>
        <strain evidence="2">cv. Yunnan</strain>
    </source>
</reference>
<keyword evidence="2" id="KW-1185">Reference proteome</keyword>
<evidence type="ECO:0000313" key="1">
    <source>
        <dbReference type="EMBL" id="KAI3821881.1"/>
    </source>
</evidence>
<accession>A0ACB9JPK7</accession>
<gene>
    <name evidence="1" type="ORF">L1987_09456</name>
</gene>
<reference evidence="1 2" key="2">
    <citation type="journal article" date="2022" name="Mol. Ecol. Resour.">
        <title>The genomes of chicory, endive, great burdock and yacon provide insights into Asteraceae paleo-polyploidization history and plant inulin production.</title>
        <authorList>
            <person name="Fan W."/>
            <person name="Wang S."/>
            <person name="Wang H."/>
            <person name="Wang A."/>
            <person name="Jiang F."/>
            <person name="Liu H."/>
            <person name="Zhao H."/>
            <person name="Xu D."/>
            <person name="Zhang Y."/>
        </authorList>
    </citation>
    <scope>NUCLEOTIDE SEQUENCE [LARGE SCALE GENOMIC DNA]</scope>
    <source>
        <strain evidence="2">cv. Yunnan</strain>
        <tissue evidence="1">Leaves</tissue>
    </source>
</reference>
<organism evidence="1 2">
    <name type="scientific">Smallanthus sonchifolius</name>
    <dbReference type="NCBI Taxonomy" id="185202"/>
    <lineage>
        <taxon>Eukaryota</taxon>
        <taxon>Viridiplantae</taxon>
        <taxon>Streptophyta</taxon>
        <taxon>Embryophyta</taxon>
        <taxon>Tracheophyta</taxon>
        <taxon>Spermatophyta</taxon>
        <taxon>Magnoliopsida</taxon>
        <taxon>eudicotyledons</taxon>
        <taxon>Gunneridae</taxon>
        <taxon>Pentapetalae</taxon>
        <taxon>asterids</taxon>
        <taxon>campanulids</taxon>
        <taxon>Asterales</taxon>
        <taxon>Asteraceae</taxon>
        <taxon>Asteroideae</taxon>
        <taxon>Heliantheae alliance</taxon>
        <taxon>Millerieae</taxon>
        <taxon>Smallanthus</taxon>
    </lineage>
</organism>
<protein>
    <submittedName>
        <fullName evidence="1">Uncharacterized protein</fullName>
    </submittedName>
</protein>
<dbReference type="EMBL" id="CM042020">
    <property type="protein sequence ID" value="KAI3821881.1"/>
    <property type="molecule type" value="Genomic_DNA"/>
</dbReference>
<comment type="caution">
    <text evidence="1">The sequence shown here is derived from an EMBL/GenBank/DDBJ whole genome shotgun (WGS) entry which is preliminary data.</text>
</comment>